<dbReference type="Gene3D" id="3.90.70.10">
    <property type="entry name" value="Cysteine proteinases"/>
    <property type="match status" value="1"/>
</dbReference>
<keyword evidence="5" id="KW-1185">Reference proteome</keyword>
<name>A0A8T0D6I0_9TREM</name>
<dbReference type="InterPro" id="IPR038765">
    <property type="entry name" value="Papain-like_cys_pep_sf"/>
</dbReference>
<proteinExistence type="predicted"/>
<accession>A0A8T0D6I0</accession>
<dbReference type="Pfam" id="PF00443">
    <property type="entry name" value="UCH"/>
    <property type="match status" value="1"/>
</dbReference>
<organism evidence="4 5">
    <name type="scientific">Paragonimus westermani</name>
    <dbReference type="NCBI Taxonomy" id="34504"/>
    <lineage>
        <taxon>Eukaryota</taxon>
        <taxon>Metazoa</taxon>
        <taxon>Spiralia</taxon>
        <taxon>Lophotrochozoa</taxon>
        <taxon>Platyhelminthes</taxon>
        <taxon>Trematoda</taxon>
        <taxon>Digenea</taxon>
        <taxon>Plagiorchiida</taxon>
        <taxon>Troglotremata</taxon>
        <taxon>Troglotrematidae</taxon>
        <taxon>Paragonimus</taxon>
    </lineage>
</organism>
<dbReference type="GO" id="GO:0004843">
    <property type="term" value="F:cysteine-type deubiquitinase activity"/>
    <property type="evidence" value="ECO:0007669"/>
    <property type="project" value="InterPro"/>
</dbReference>
<dbReference type="OrthoDB" id="429671at2759"/>
<feature type="signal peptide" evidence="2">
    <location>
        <begin position="1"/>
        <end position="21"/>
    </location>
</feature>
<evidence type="ECO:0000259" key="3">
    <source>
        <dbReference type="Pfam" id="PF00443"/>
    </source>
</evidence>
<evidence type="ECO:0000313" key="4">
    <source>
        <dbReference type="EMBL" id="KAF8563172.1"/>
    </source>
</evidence>
<keyword evidence="2" id="KW-0732">Signal</keyword>
<evidence type="ECO:0000256" key="2">
    <source>
        <dbReference type="SAM" id="SignalP"/>
    </source>
</evidence>
<sequence length="189" mass="20598">CSFPVPLLLAFSAGFLLSVTARPVSFTPHQPADGRLISVRLRPRGFQNYKNSCYLNVTLQTVLHIPPFVRLFQELLCTDETKKSPKNLNDGAKNVDSLCETILDLISQFVPESKSASGDSEESPTANKSDSTATSVLASNRPRGNTSCYQVPGRGLIPFDLGPPITPDERFSRLLQLDGGFQEDGAVSR</sequence>
<feature type="compositionally biased region" description="Polar residues" evidence="1">
    <location>
        <begin position="114"/>
        <end position="149"/>
    </location>
</feature>
<dbReference type="Proteomes" id="UP000699462">
    <property type="component" value="Unassembled WGS sequence"/>
</dbReference>
<dbReference type="EMBL" id="JTDF01013889">
    <property type="protein sequence ID" value="KAF8563172.1"/>
    <property type="molecule type" value="Genomic_DNA"/>
</dbReference>
<protein>
    <recommendedName>
        <fullName evidence="3">Peptidase C19 ubiquitin carboxyl-terminal hydrolase domain-containing protein</fullName>
    </recommendedName>
</protein>
<comment type="caution">
    <text evidence="4">The sequence shown here is derived from an EMBL/GenBank/DDBJ whole genome shotgun (WGS) entry which is preliminary data.</text>
</comment>
<feature type="region of interest" description="Disordered" evidence="1">
    <location>
        <begin position="113"/>
        <end position="151"/>
    </location>
</feature>
<dbReference type="SUPFAM" id="SSF54001">
    <property type="entry name" value="Cysteine proteinases"/>
    <property type="match status" value="1"/>
</dbReference>
<feature type="non-terminal residue" evidence="4">
    <location>
        <position position="1"/>
    </location>
</feature>
<dbReference type="InterPro" id="IPR001394">
    <property type="entry name" value="Peptidase_C19_UCH"/>
</dbReference>
<evidence type="ECO:0000256" key="1">
    <source>
        <dbReference type="SAM" id="MobiDB-lite"/>
    </source>
</evidence>
<dbReference type="AlphaFoldDB" id="A0A8T0D6I0"/>
<gene>
    <name evidence="4" type="ORF">P879_11724</name>
</gene>
<feature type="domain" description="Peptidase C19 ubiquitin carboxyl-terminal hydrolase" evidence="3">
    <location>
        <begin position="44"/>
        <end position="115"/>
    </location>
</feature>
<feature type="chain" id="PRO_5035828726" description="Peptidase C19 ubiquitin carboxyl-terminal hydrolase domain-containing protein" evidence="2">
    <location>
        <begin position="22"/>
        <end position="189"/>
    </location>
</feature>
<dbReference type="GO" id="GO:0016579">
    <property type="term" value="P:protein deubiquitination"/>
    <property type="evidence" value="ECO:0007669"/>
    <property type="project" value="InterPro"/>
</dbReference>
<reference evidence="4 5" key="1">
    <citation type="submission" date="2019-07" db="EMBL/GenBank/DDBJ databases">
        <title>Annotation for the trematode Paragonimus westermani.</title>
        <authorList>
            <person name="Choi Y.-J."/>
        </authorList>
    </citation>
    <scope>NUCLEOTIDE SEQUENCE [LARGE SCALE GENOMIC DNA]</scope>
    <source>
        <strain evidence="4">180907_Pwestermani</strain>
    </source>
</reference>
<evidence type="ECO:0000313" key="5">
    <source>
        <dbReference type="Proteomes" id="UP000699462"/>
    </source>
</evidence>